<evidence type="ECO:0000256" key="1">
    <source>
        <dbReference type="SAM" id="MobiDB-lite"/>
    </source>
</evidence>
<reference evidence="2 3" key="1">
    <citation type="submission" date="2017-03" db="EMBL/GenBank/DDBJ databases">
        <title>Genomes of endolithic fungi from Antarctica.</title>
        <authorList>
            <person name="Coleine C."/>
            <person name="Masonjones S."/>
            <person name="Stajich J.E."/>
        </authorList>
    </citation>
    <scope>NUCLEOTIDE SEQUENCE [LARGE SCALE GENOMIC DNA]</scope>
    <source>
        <strain evidence="2 3">CCFEE 5311</strain>
    </source>
</reference>
<feature type="compositionally biased region" description="Polar residues" evidence="1">
    <location>
        <begin position="602"/>
        <end position="622"/>
    </location>
</feature>
<comment type="caution">
    <text evidence="2">The sequence shown here is derived from an EMBL/GenBank/DDBJ whole genome shotgun (WGS) entry which is preliminary data.</text>
</comment>
<feature type="region of interest" description="Disordered" evidence="1">
    <location>
        <begin position="286"/>
        <end position="459"/>
    </location>
</feature>
<name>A0A4U0VAJ0_9PEZI</name>
<feature type="compositionally biased region" description="Low complexity" evidence="1">
    <location>
        <begin position="811"/>
        <end position="848"/>
    </location>
</feature>
<evidence type="ECO:0008006" key="4">
    <source>
        <dbReference type="Google" id="ProtNLM"/>
    </source>
</evidence>
<organism evidence="2 3">
    <name type="scientific">Friedmanniomyces endolithicus</name>
    <dbReference type="NCBI Taxonomy" id="329885"/>
    <lineage>
        <taxon>Eukaryota</taxon>
        <taxon>Fungi</taxon>
        <taxon>Dikarya</taxon>
        <taxon>Ascomycota</taxon>
        <taxon>Pezizomycotina</taxon>
        <taxon>Dothideomycetes</taxon>
        <taxon>Dothideomycetidae</taxon>
        <taxon>Mycosphaerellales</taxon>
        <taxon>Teratosphaeriaceae</taxon>
        <taxon>Friedmanniomyces</taxon>
    </lineage>
</organism>
<feature type="region of interest" description="Disordered" evidence="1">
    <location>
        <begin position="43"/>
        <end position="93"/>
    </location>
</feature>
<feature type="compositionally biased region" description="Low complexity" evidence="1">
    <location>
        <begin position="747"/>
        <end position="800"/>
    </location>
</feature>
<feature type="compositionally biased region" description="Polar residues" evidence="1">
    <location>
        <begin position="321"/>
        <end position="336"/>
    </location>
</feature>
<evidence type="ECO:0000313" key="2">
    <source>
        <dbReference type="EMBL" id="TKA45941.1"/>
    </source>
</evidence>
<feature type="compositionally biased region" description="Polar residues" evidence="1">
    <location>
        <begin position="675"/>
        <end position="706"/>
    </location>
</feature>
<sequence length="940" mass="100507">MSLFGLFSRPKVEKARGYAEQGLTAPASLNLKHANASKMTFTTRSEHEDVVGELQPRTPSAFSFRTHLSRPPSRATDRAPTPALPSGKGNPFEAPPLFQAYPQSIKQATLQVSTMSAETVLQKSKNRRAGGLPVELLPRGSIEDRGSIETRRTAKTTFRHVAHVSIGHIELPKKILILVASGYLLQYAETGPSNRLPERVLQLGKESAAFVCDLIPGKHHVLQISQAVDQQGVLLATSGSIFSKWSLRNTPAKRMTPNLLLVMHDVTEMDSWMTAIRDEIAILGGGVDSRPETYARPERKGSRDESEEATRNSSRLHRAQLRSNPSKVSLVSTTIDESPDSLAIPTRRREEDERSEVGTIDEIEEEAARLTEEPISPSNPAKEHDTQSIRSNATSMDQQRLNSLRSSQRISHSTMATTIGSSRTNSLCGSPPSEDTTYGGSESSTESNEPKSPYRSLSSYASAVARRRTAMPLTSKKELKLPLPNFAAQINPQPSLNAGTDSPTTGHMSPLPKSVSPRKLAVAASEPDLRAAAAKAKHDSHMPAPPTLFEETERPQSIVGELPSPLALTSERMPNRRMSSLMQGRSYRRQSQQSFSLPLKINPSTPQNRPPTRQENRGSFNTVEEGKGEPLVHTLTAKIDLARGTQPSRTPSGRLSLFPSQVSSPPMHSPALPDPTQQVPSSATAFHNQPQQSRTGPMQRPSSMQVRSDPALFLRGLRIRTSTHGPPPANTAAATQNTRSFAAPPIRSLKPSRSTSTLLSTASKPLPSPQPSASSPTDPFTLPSTTTTTFPSHPATATAAGEATDLPTPLPSSSQTSRTLSPSPPSSSLRPASFRSPSRSRSRGLTPRASLPELDLGIPVVGLGPPAPPPSVPLPTLPVGLPSVGGSGGLVGESVRSRAGSRAGSRTGSRTGSRAGSRAGSPMMGMSAPIGGVAGLGIRV</sequence>
<dbReference type="OrthoDB" id="1749473at2759"/>
<feature type="region of interest" description="Disordered" evidence="1">
    <location>
        <begin position="888"/>
        <end position="926"/>
    </location>
</feature>
<dbReference type="STRING" id="329885.A0A4U0VAJ0"/>
<feature type="region of interest" description="Disordered" evidence="1">
    <location>
        <begin position="488"/>
        <end position="707"/>
    </location>
</feature>
<proteinExistence type="predicted"/>
<feature type="compositionally biased region" description="Polar residues" evidence="1">
    <location>
        <begin position="645"/>
        <end position="666"/>
    </location>
</feature>
<dbReference type="AlphaFoldDB" id="A0A4U0VAJ0"/>
<dbReference type="EMBL" id="NAJP01000010">
    <property type="protein sequence ID" value="TKA45941.1"/>
    <property type="molecule type" value="Genomic_DNA"/>
</dbReference>
<feature type="compositionally biased region" description="Basic and acidic residues" evidence="1">
    <location>
        <begin position="347"/>
        <end position="356"/>
    </location>
</feature>
<feature type="compositionally biased region" description="Basic and acidic residues" evidence="1">
    <location>
        <begin position="289"/>
        <end position="310"/>
    </location>
</feature>
<feature type="compositionally biased region" description="Polar residues" evidence="1">
    <location>
        <begin position="488"/>
        <end position="507"/>
    </location>
</feature>
<protein>
    <recommendedName>
        <fullName evidence="4">PH domain-containing protein</fullName>
    </recommendedName>
</protein>
<feature type="region of interest" description="Disordered" evidence="1">
    <location>
        <begin position="720"/>
        <end position="851"/>
    </location>
</feature>
<feature type="compositionally biased region" description="Polar residues" evidence="1">
    <location>
        <begin position="388"/>
        <end position="428"/>
    </location>
</feature>
<accession>A0A4U0VAJ0</accession>
<feature type="compositionally biased region" description="Low complexity" evidence="1">
    <location>
        <begin position="433"/>
        <end position="447"/>
    </location>
</feature>
<dbReference type="Proteomes" id="UP000310066">
    <property type="component" value="Unassembled WGS sequence"/>
</dbReference>
<evidence type="ECO:0000313" key="3">
    <source>
        <dbReference type="Proteomes" id="UP000310066"/>
    </source>
</evidence>
<feature type="compositionally biased region" description="Low complexity" evidence="1">
    <location>
        <begin position="897"/>
        <end position="921"/>
    </location>
</feature>
<gene>
    <name evidence="2" type="ORF">B0A54_03626</name>
</gene>